<dbReference type="InterPro" id="IPR008983">
    <property type="entry name" value="Tumour_necrosis_fac-like_dom"/>
</dbReference>
<evidence type="ECO:0000313" key="12">
    <source>
        <dbReference type="RefSeq" id="XP_020643103.2"/>
    </source>
</evidence>
<dbReference type="GeneID" id="110075839"/>
<dbReference type="GO" id="GO:0046628">
    <property type="term" value="P:positive regulation of insulin receptor signaling pathway"/>
    <property type="evidence" value="ECO:0007669"/>
    <property type="project" value="TreeGrafter"/>
</dbReference>
<evidence type="ECO:0000256" key="4">
    <source>
        <dbReference type="ARBA" id="ARBA00022729"/>
    </source>
</evidence>
<evidence type="ECO:0000256" key="1">
    <source>
        <dbReference type="ARBA" id="ARBA00004613"/>
    </source>
</evidence>
<dbReference type="InterPro" id="IPR001073">
    <property type="entry name" value="C1q_dom"/>
</dbReference>
<evidence type="ECO:0000259" key="10">
    <source>
        <dbReference type="PROSITE" id="PS50871"/>
    </source>
</evidence>
<dbReference type="InterPro" id="IPR052136">
    <property type="entry name" value="Adipolin/Erythroferrone-rel"/>
</dbReference>
<dbReference type="PANTHER" id="PTHR24019">
    <property type="entry name" value="ADIPOLIN"/>
    <property type="match status" value="1"/>
</dbReference>
<dbReference type="KEGG" id="pvt:110075839"/>
<keyword evidence="5" id="KW-1015">Disulfide bond</keyword>
<feature type="domain" description="C1q" evidence="10">
    <location>
        <begin position="183"/>
        <end position="338"/>
    </location>
</feature>
<dbReference type="CTD" id="151176"/>
<dbReference type="GO" id="GO:0005615">
    <property type="term" value="C:extracellular space"/>
    <property type="evidence" value="ECO:0007669"/>
    <property type="project" value="TreeGrafter"/>
</dbReference>
<feature type="signal peptide" evidence="9">
    <location>
        <begin position="1"/>
        <end position="35"/>
    </location>
</feature>
<dbReference type="PROSITE" id="PS50871">
    <property type="entry name" value="C1Q"/>
    <property type="match status" value="1"/>
</dbReference>
<dbReference type="RefSeq" id="XP_072851894.1">
    <property type="nucleotide sequence ID" value="XM_072995793.1"/>
</dbReference>
<dbReference type="Gene3D" id="2.60.120.40">
    <property type="match status" value="1"/>
</dbReference>
<evidence type="ECO:0000256" key="8">
    <source>
        <dbReference type="SAM" id="MobiDB-lite"/>
    </source>
</evidence>
<evidence type="ECO:0000256" key="7">
    <source>
        <dbReference type="ARBA" id="ARBA00038198"/>
    </source>
</evidence>
<dbReference type="OrthoDB" id="6360045at2759"/>
<keyword evidence="3" id="KW-0372">Hormone</keyword>
<dbReference type="InParanoid" id="A0A6J0T6X4"/>
<dbReference type="GO" id="GO:0005179">
    <property type="term" value="F:hormone activity"/>
    <property type="evidence" value="ECO:0007669"/>
    <property type="project" value="UniProtKB-KW"/>
</dbReference>
<feature type="region of interest" description="Disordered" evidence="8">
    <location>
        <begin position="87"/>
        <end position="121"/>
    </location>
</feature>
<comment type="subcellular location">
    <subcellularLocation>
        <location evidence="1">Secreted</location>
    </subcellularLocation>
</comment>
<sequence length="338" mass="37523">MVRQTMASPLLSACPFQLFAMGLLAVIFCAGSVETEKDGSGRGQGKKSGWNEAGSLPLSSSNNLNTSIRKIHHNDSRDAWMLLMKQSSSGVNSKKGDRSKSKKMKLSIPGPPGLAGPPGPPGVMITREELLREFRTLLKGAIRDRERINLKACENCEEEKNRGGEESNFFAQFHDPLLESREQGRVVAAFYCRMRKNISIERRSLQELQLYYIPKNGETFHRGLGLNLTSGQYEAPLSGYYIFSATLHVVPENHPKKNRPHSRDRLRLLICIQSLCRQNISLKTVSHLDKSSKHFTISVNGVLFLQAGQYASVFVDNASGTSLTIRRGSDFSAILLGI</sequence>
<evidence type="ECO:0000256" key="9">
    <source>
        <dbReference type="SAM" id="SignalP"/>
    </source>
</evidence>
<feature type="compositionally biased region" description="Pro residues" evidence="8">
    <location>
        <begin position="109"/>
        <end position="121"/>
    </location>
</feature>
<evidence type="ECO:0000313" key="11">
    <source>
        <dbReference type="Proteomes" id="UP001652642"/>
    </source>
</evidence>
<dbReference type="RefSeq" id="XP_072851893.1">
    <property type="nucleotide sequence ID" value="XM_072995792.1"/>
</dbReference>
<keyword evidence="11" id="KW-1185">Reference proteome</keyword>
<evidence type="ECO:0000256" key="2">
    <source>
        <dbReference type="ARBA" id="ARBA00022525"/>
    </source>
</evidence>
<evidence type="ECO:0000256" key="3">
    <source>
        <dbReference type="ARBA" id="ARBA00022702"/>
    </source>
</evidence>
<protein>
    <submittedName>
        <fullName evidence="12 13">Erythroferrone</fullName>
    </submittedName>
</protein>
<accession>A0A6J0T6X4</accession>
<feature type="region of interest" description="Disordered" evidence="8">
    <location>
        <begin position="36"/>
        <end position="63"/>
    </location>
</feature>
<keyword evidence="4 9" id="KW-0732">Signal</keyword>
<dbReference type="SUPFAM" id="SSF49842">
    <property type="entry name" value="TNF-like"/>
    <property type="match status" value="1"/>
</dbReference>
<keyword evidence="2" id="KW-0964">Secreted</keyword>
<evidence type="ECO:0000313" key="13">
    <source>
        <dbReference type="RefSeq" id="XP_072851893.1"/>
    </source>
</evidence>
<dbReference type="Proteomes" id="UP001652642">
    <property type="component" value="Chromosome 3"/>
</dbReference>
<dbReference type="GO" id="GO:0046326">
    <property type="term" value="P:positive regulation of D-glucose import"/>
    <property type="evidence" value="ECO:0007669"/>
    <property type="project" value="TreeGrafter"/>
</dbReference>
<evidence type="ECO:0000313" key="14">
    <source>
        <dbReference type="RefSeq" id="XP_072851894.1"/>
    </source>
</evidence>
<dbReference type="AlphaFoldDB" id="A0A6J0T6X4"/>
<organism evidence="11 12">
    <name type="scientific">Pogona vitticeps</name>
    <name type="common">central bearded dragon</name>
    <dbReference type="NCBI Taxonomy" id="103695"/>
    <lineage>
        <taxon>Eukaryota</taxon>
        <taxon>Metazoa</taxon>
        <taxon>Chordata</taxon>
        <taxon>Craniata</taxon>
        <taxon>Vertebrata</taxon>
        <taxon>Euteleostomi</taxon>
        <taxon>Lepidosauria</taxon>
        <taxon>Squamata</taxon>
        <taxon>Bifurcata</taxon>
        <taxon>Unidentata</taxon>
        <taxon>Episquamata</taxon>
        <taxon>Toxicofera</taxon>
        <taxon>Iguania</taxon>
        <taxon>Acrodonta</taxon>
        <taxon>Agamidae</taxon>
        <taxon>Amphibolurinae</taxon>
        <taxon>Pogona</taxon>
    </lineage>
</organism>
<reference evidence="12 13" key="1">
    <citation type="submission" date="2025-05" db="UniProtKB">
        <authorList>
            <consortium name="RefSeq"/>
        </authorList>
    </citation>
    <scope>IDENTIFICATION</scope>
</reference>
<keyword evidence="6" id="KW-0325">Glycoprotein</keyword>
<dbReference type="RefSeq" id="XP_020643103.2">
    <property type="nucleotide sequence ID" value="XM_020787444.2"/>
</dbReference>
<evidence type="ECO:0000256" key="5">
    <source>
        <dbReference type="ARBA" id="ARBA00023157"/>
    </source>
</evidence>
<dbReference type="GO" id="GO:0045721">
    <property type="term" value="P:negative regulation of gluconeogenesis"/>
    <property type="evidence" value="ECO:0007669"/>
    <property type="project" value="TreeGrafter"/>
</dbReference>
<name>A0A6J0T6X4_9SAUR</name>
<evidence type="ECO:0000256" key="6">
    <source>
        <dbReference type="ARBA" id="ARBA00023180"/>
    </source>
</evidence>
<dbReference type="PANTHER" id="PTHR24019:SF11">
    <property type="entry name" value="ERYTHROFERRONE"/>
    <property type="match status" value="1"/>
</dbReference>
<comment type="similarity">
    <text evidence="7">Belongs to the adipolin/erythroferrone family.</text>
</comment>
<proteinExistence type="inferred from homology"/>
<gene>
    <name evidence="12 13 14" type="primary">ERFE</name>
</gene>
<feature type="chain" id="PRO_5045019151" evidence="9">
    <location>
        <begin position="36"/>
        <end position="338"/>
    </location>
</feature>